<accession>A0A2P5A5C3</accession>
<proteinExistence type="predicted"/>
<sequence>MELCSRAGVVWEPSDELILPQHVLNYPTLVRLLKHKSASYSSVDASLSRKHPYGSALEFVAEPNEEVDDFDSDFNDESSSMLQ</sequence>
<dbReference type="EMBL" id="JXTB01000943">
    <property type="protein sequence ID" value="PON31724.1"/>
    <property type="molecule type" value="Genomic_DNA"/>
</dbReference>
<dbReference type="AlphaFoldDB" id="A0A2P5A5C3"/>
<evidence type="ECO:0000313" key="2">
    <source>
        <dbReference type="Proteomes" id="UP000237105"/>
    </source>
</evidence>
<organism evidence="1 2">
    <name type="scientific">Parasponia andersonii</name>
    <name type="common">Sponia andersonii</name>
    <dbReference type="NCBI Taxonomy" id="3476"/>
    <lineage>
        <taxon>Eukaryota</taxon>
        <taxon>Viridiplantae</taxon>
        <taxon>Streptophyta</taxon>
        <taxon>Embryophyta</taxon>
        <taxon>Tracheophyta</taxon>
        <taxon>Spermatophyta</taxon>
        <taxon>Magnoliopsida</taxon>
        <taxon>eudicotyledons</taxon>
        <taxon>Gunneridae</taxon>
        <taxon>Pentapetalae</taxon>
        <taxon>rosids</taxon>
        <taxon>fabids</taxon>
        <taxon>Rosales</taxon>
        <taxon>Cannabaceae</taxon>
        <taxon>Parasponia</taxon>
    </lineage>
</organism>
<comment type="caution">
    <text evidence="1">The sequence shown here is derived from an EMBL/GenBank/DDBJ whole genome shotgun (WGS) entry which is preliminary data.</text>
</comment>
<protein>
    <submittedName>
        <fullName evidence="1">Uncharacterized protein</fullName>
    </submittedName>
</protein>
<keyword evidence="2" id="KW-1185">Reference proteome</keyword>
<dbReference type="Proteomes" id="UP000237105">
    <property type="component" value="Unassembled WGS sequence"/>
</dbReference>
<gene>
    <name evidence="1" type="ORF">PanWU01x14_367490</name>
</gene>
<reference evidence="2" key="1">
    <citation type="submission" date="2016-06" db="EMBL/GenBank/DDBJ databases">
        <title>Parallel loss of symbiosis genes in relatives of nitrogen-fixing non-legume Parasponia.</title>
        <authorList>
            <person name="Van Velzen R."/>
            <person name="Holmer R."/>
            <person name="Bu F."/>
            <person name="Rutten L."/>
            <person name="Van Zeijl A."/>
            <person name="Liu W."/>
            <person name="Santuari L."/>
            <person name="Cao Q."/>
            <person name="Sharma T."/>
            <person name="Shen D."/>
            <person name="Roswanjaya Y."/>
            <person name="Wardhani T."/>
            <person name="Kalhor M.S."/>
            <person name="Jansen J."/>
            <person name="Van den Hoogen J."/>
            <person name="Gungor B."/>
            <person name="Hartog M."/>
            <person name="Hontelez J."/>
            <person name="Verver J."/>
            <person name="Yang W.-C."/>
            <person name="Schijlen E."/>
            <person name="Repin R."/>
            <person name="Schilthuizen M."/>
            <person name="Schranz E."/>
            <person name="Heidstra R."/>
            <person name="Miyata K."/>
            <person name="Fedorova E."/>
            <person name="Kohlen W."/>
            <person name="Bisseling T."/>
            <person name="Smit S."/>
            <person name="Geurts R."/>
        </authorList>
    </citation>
    <scope>NUCLEOTIDE SEQUENCE [LARGE SCALE GENOMIC DNA]</scope>
    <source>
        <strain evidence="2">cv. WU1-14</strain>
    </source>
</reference>
<name>A0A2P5A5C3_PARAD</name>
<evidence type="ECO:0000313" key="1">
    <source>
        <dbReference type="EMBL" id="PON31724.1"/>
    </source>
</evidence>